<organism evidence="2 3">
    <name type="scientific">Bradyrhizobium campsiandrae</name>
    <dbReference type="NCBI Taxonomy" id="1729892"/>
    <lineage>
        <taxon>Bacteria</taxon>
        <taxon>Pseudomonadati</taxon>
        <taxon>Pseudomonadota</taxon>
        <taxon>Alphaproteobacteria</taxon>
        <taxon>Hyphomicrobiales</taxon>
        <taxon>Nitrobacteraceae</taxon>
        <taxon>Bradyrhizobium</taxon>
    </lineage>
</organism>
<evidence type="ECO:0000313" key="2">
    <source>
        <dbReference type="EMBL" id="MBC9984425.1"/>
    </source>
</evidence>
<sequence length="76" mass="8427">MKIYGTQYTGFSPGNTLKPAISGAEGRPPPSRETHSLTKIKSRVLSPVAQVPALHPYFAALLRQRQECETMACHRF</sequence>
<dbReference type="EMBL" id="JAATTO010000113">
    <property type="protein sequence ID" value="MBC9984425.1"/>
    <property type="molecule type" value="Genomic_DNA"/>
</dbReference>
<name>A0ABR7UJY7_9BRAD</name>
<accession>A0ABR7UJY7</accession>
<proteinExistence type="predicted"/>
<evidence type="ECO:0000256" key="1">
    <source>
        <dbReference type="SAM" id="MobiDB-lite"/>
    </source>
</evidence>
<feature type="region of interest" description="Disordered" evidence="1">
    <location>
        <begin position="1"/>
        <end position="35"/>
    </location>
</feature>
<reference evidence="2 3" key="1">
    <citation type="journal article" date="2020" name="Arch. Microbiol.">
        <title>Bradyrhizobium campsiandrae sp. nov., a nitrogen-fixing bacterial strain isolated from a native leguminous tree from the Amazon adapted to flooded conditions.</title>
        <authorList>
            <person name="Cabral Michel D."/>
            <person name="Martins da Costa E."/>
            <person name="Azarias Guimaraes A."/>
            <person name="Soares de Carvalho T."/>
            <person name="Santos de Castro Caputo P."/>
            <person name="Willems A."/>
            <person name="de Souza Moreira F.M."/>
        </authorList>
    </citation>
    <scope>NUCLEOTIDE SEQUENCE [LARGE SCALE GENOMIC DNA]</scope>
    <source>
        <strain evidence="3">INPA 384B</strain>
    </source>
</reference>
<dbReference type="RefSeq" id="WP_188106042.1">
    <property type="nucleotide sequence ID" value="NZ_JAANIH010000053.1"/>
</dbReference>
<feature type="compositionally biased region" description="Polar residues" evidence="1">
    <location>
        <begin position="1"/>
        <end position="15"/>
    </location>
</feature>
<keyword evidence="3" id="KW-1185">Reference proteome</keyword>
<evidence type="ECO:0000313" key="3">
    <source>
        <dbReference type="Proteomes" id="UP000639516"/>
    </source>
</evidence>
<protein>
    <submittedName>
        <fullName evidence="2">Uncharacterized protein</fullName>
    </submittedName>
</protein>
<gene>
    <name evidence="2" type="ORF">HA482_40310</name>
</gene>
<dbReference type="Proteomes" id="UP000639516">
    <property type="component" value="Unassembled WGS sequence"/>
</dbReference>
<comment type="caution">
    <text evidence="2">The sequence shown here is derived from an EMBL/GenBank/DDBJ whole genome shotgun (WGS) entry which is preliminary data.</text>
</comment>